<keyword evidence="2" id="KW-0081">Bacteriolytic enzyme</keyword>
<sequence length="87" mass="10005">MATQYGPNLHLPSKEGGTPRFWEFVTRGEWQKALEEFRDFGDGFQPRRDKEANKLLEAFPYLKAPGKRSKRQETMSVAIMADSTIRG</sequence>
<dbReference type="EMBL" id="BKCL01000002">
    <property type="protein sequence ID" value="GEQ97061.1"/>
    <property type="molecule type" value="Genomic_DNA"/>
</dbReference>
<name>A0A5A7MM57_9PROT</name>
<proteinExistence type="predicted"/>
<evidence type="ECO:0000313" key="3">
    <source>
        <dbReference type="EMBL" id="GEQ97061.1"/>
    </source>
</evidence>
<dbReference type="AlphaFoldDB" id="A0A5A7MM57"/>
<evidence type="ECO:0000313" key="4">
    <source>
        <dbReference type="Proteomes" id="UP000322084"/>
    </source>
</evidence>
<evidence type="ECO:0000256" key="2">
    <source>
        <dbReference type="ARBA" id="ARBA00022638"/>
    </source>
</evidence>
<evidence type="ECO:0000256" key="1">
    <source>
        <dbReference type="ARBA" id="ARBA00022529"/>
    </source>
</evidence>
<accession>A0A5A7MM57</accession>
<dbReference type="Proteomes" id="UP000322084">
    <property type="component" value="Unassembled WGS sequence"/>
</dbReference>
<dbReference type="GO" id="GO:0042742">
    <property type="term" value="P:defense response to bacterium"/>
    <property type="evidence" value="ECO:0007669"/>
    <property type="project" value="UniProtKB-KW"/>
</dbReference>
<dbReference type="GO" id="GO:0003796">
    <property type="term" value="F:lysozyme activity"/>
    <property type="evidence" value="ECO:0007669"/>
    <property type="project" value="InterPro"/>
</dbReference>
<organism evidence="3 4">
    <name type="scientific">Iodidimonas gelatinilytica</name>
    <dbReference type="NCBI Taxonomy" id="1236966"/>
    <lineage>
        <taxon>Bacteria</taxon>
        <taxon>Pseudomonadati</taxon>
        <taxon>Pseudomonadota</taxon>
        <taxon>Alphaproteobacteria</taxon>
        <taxon>Iodidimonadales</taxon>
        <taxon>Iodidimonadaceae</taxon>
        <taxon>Iodidimonas</taxon>
    </lineage>
</organism>
<dbReference type="InterPro" id="IPR023347">
    <property type="entry name" value="Lysozyme_dom_sf"/>
</dbReference>
<reference evidence="3 4" key="1">
    <citation type="submission" date="2019-09" db="EMBL/GenBank/DDBJ databases">
        <title>NBRP : Genome information of microbial organism related human and environment.</title>
        <authorList>
            <person name="Hattori M."/>
            <person name="Oshima K."/>
            <person name="Inaba H."/>
            <person name="Suda W."/>
            <person name="Sakamoto M."/>
            <person name="Iino T."/>
            <person name="Kitahara M."/>
            <person name="Oshida Y."/>
            <person name="Iida T."/>
            <person name="Kudo T."/>
            <person name="Itoh T."/>
            <person name="Ohkuma M."/>
        </authorList>
    </citation>
    <scope>NUCLEOTIDE SEQUENCE [LARGE SCALE GENOMIC DNA]</scope>
    <source>
        <strain evidence="3 4">Hi-2</strain>
    </source>
</reference>
<comment type="caution">
    <text evidence="3">The sequence shown here is derived from an EMBL/GenBank/DDBJ whole genome shotgun (WGS) entry which is preliminary data.</text>
</comment>
<dbReference type="GO" id="GO:0031640">
    <property type="term" value="P:killing of cells of another organism"/>
    <property type="evidence" value="ECO:0007669"/>
    <property type="project" value="UniProtKB-KW"/>
</dbReference>
<protein>
    <submittedName>
        <fullName evidence="3">Uncharacterized protein</fullName>
    </submittedName>
</protein>
<dbReference type="Gene3D" id="1.10.530.40">
    <property type="match status" value="1"/>
</dbReference>
<keyword evidence="1" id="KW-0929">Antimicrobial</keyword>
<gene>
    <name evidence="3" type="ORF">JCM17844_06980</name>
</gene>